<dbReference type="Pfam" id="PF21787">
    <property type="entry name" value="TNP-like_RNaseH_N"/>
    <property type="match status" value="1"/>
</dbReference>
<reference evidence="5 6" key="1">
    <citation type="journal article" date="2015" name="Nat. Commun.">
        <title>Outbred genome sequencing and CRISPR/Cas9 gene editing in butterflies.</title>
        <authorList>
            <person name="Li X."/>
            <person name="Fan D."/>
            <person name="Zhang W."/>
            <person name="Liu G."/>
            <person name="Zhang L."/>
            <person name="Zhao L."/>
            <person name="Fang X."/>
            <person name="Chen L."/>
            <person name="Dong Y."/>
            <person name="Chen Y."/>
            <person name="Ding Y."/>
            <person name="Zhao R."/>
            <person name="Feng M."/>
            <person name="Zhu Y."/>
            <person name="Feng Y."/>
            <person name="Jiang X."/>
            <person name="Zhu D."/>
            <person name="Xiang H."/>
            <person name="Feng X."/>
            <person name="Li S."/>
            <person name="Wang J."/>
            <person name="Zhang G."/>
            <person name="Kronforst M.R."/>
            <person name="Wang W."/>
        </authorList>
    </citation>
    <scope>NUCLEOTIDE SEQUENCE [LARGE SCALE GENOMIC DNA]</scope>
    <source>
        <strain evidence="5">Ya'a_city_454_Pm</strain>
        <tissue evidence="5">Whole body</tissue>
    </source>
</reference>
<evidence type="ECO:0000259" key="4">
    <source>
        <dbReference type="Pfam" id="PF21789"/>
    </source>
</evidence>
<organism evidence="5 6">
    <name type="scientific">Papilio machaon</name>
    <name type="common">Old World swallowtail butterfly</name>
    <dbReference type="NCBI Taxonomy" id="76193"/>
    <lineage>
        <taxon>Eukaryota</taxon>
        <taxon>Metazoa</taxon>
        <taxon>Ecdysozoa</taxon>
        <taxon>Arthropoda</taxon>
        <taxon>Hexapoda</taxon>
        <taxon>Insecta</taxon>
        <taxon>Pterygota</taxon>
        <taxon>Neoptera</taxon>
        <taxon>Endopterygota</taxon>
        <taxon>Lepidoptera</taxon>
        <taxon>Glossata</taxon>
        <taxon>Ditrysia</taxon>
        <taxon>Papilionoidea</taxon>
        <taxon>Papilionidae</taxon>
        <taxon>Papilioninae</taxon>
        <taxon>Papilio</taxon>
    </lineage>
</organism>
<dbReference type="AlphaFoldDB" id="A0A0N1IC55"/>
<dbReference type="InterPro" id="IPR048367">
    <property type="entry name" value="TNP-like_RNaseH_C"/>
</dbReference>
<feature type="domain" description="Transposable element P transposase-like RNase H C-terminal" evidence="4">
    <location>
        <begin position="476"/>
        <end position="508"/>
    </location>
</feature>
<keyword evidence="6" id="KW-1185">Reference proteome</keyword>
<dbReference type="Proteomes" id="UP000053240">
    <property type="component" value="Unassembled WGS sequence"/>
</dbReference>
<dbReference type="InterPro" id="IPR048366">
    <property type="entry name" value="TNP-like_GBD"/>
</dbReference>
<name>A0A0N1IC55_PAPMA</name>
<feature type="domain" description="Transposable element P transposase-like RNase H" evidence="2">
    <location>
        <begin position="112"/>
        <end position="243"/>
    </location>
</feature>
<evidence type="ECO:0000259" key="3">
    <source>
        <dbReference type="Pfam" id="PF21788"/>
    </source>
</evidence>
<evidence type="ECO:0000259" key="2">
    <source>
        <dbReference type="Pfam" id="PF21787"/>
    </source>
</evidence>
<accession>A0A0N1IC55</accession>
<dbReference type="InterPro" id="IPR048365">
    <property type="entry name" value="TNP-like_RNaseH_N"/>
</dbReference>
<dbReference type="EMBL" id="KQ461059">
    <property type="protein sequence ID" value="KPJ09927.1"/>
    <property type="molecule type" value="Genomic_DNA"/>
</dbReference>
<gene>
    <name evidence="5" type="ORF">RR48_01047</name>
</gene>
<evidence type="ECO:0000259" key="1">
    <source>
        <dbReference type="Pfam" id="PF12017"/>
    </source>
</evidence>
<dbReference type="InterPro" id="IPR021896">
    <property type="entry name" value="THAP9-like_HTH"/>
</dbReference>
<dbReference type="InParanoid" id="A0A0N1IC55"/>
<proteinExistence type="predicted"/>
<dbReference type="PANTHER" id="PTHR47577">
    <property type="entry name" value="THAP DOMAIN-CONTAINING PROTEIN 6"/>
    <property type="match status" value="1"/>
</dbReference>
<dbReference type="Pfam" id="PF21788">
    <property type="entry name" value="TNP-like_GBD"/>
    <property type="match status" value="1"/>
</dbReference>
<evidence type="ECO:0000313" key="6">
    <source>
        <dbReference type="Proteomes" id="UP000053240"/>
    </source>
</evidence>
<dbReference type="PANTHER" id="PTHR47577:SF2">
    <property type="entry name" value="THAP DOMAIN CONTAINING 9"/>
    <property type="match status" value="1"/>
</dbReference>
<protein>
    <submittedName>
        <fullName evidence="5">Transposable element P transposase</fullName>
    </submittedName>
</protein>
<dbReference type="Pfam" id="PF12017">
    <property type="entry name" value="Tnp_P_element"/>
    <property type="match status" value="1"/>
</dbReference>
<feature type="domain" description="THAP9-like helix-turn-helix" evidence="1">
    <location>
        <begin position="52"/>
        <end position="103"/>
    </location>
</feature>
<feature type="domain" description="Transposable element P transposase-like GTP-binding insertion" evidence="3">
    <location>
        <begin position="278"/>
        <end position="393"/>
    </location>
</feature>
<sequence>MKLPSELSKLKIKLLKERLKCKTYKQMIKKAERNSQKFLHVIERFPETSFLFTKMQQQHIKKPRGRRFSIEEKILALSLYKQSPKAYNFMQRIFVLPSKRSLQQVLNLIPVEPGMNNVILENLKRRVKKLPEEKKLCTLIFDEVALTPGMQYSNIWDQIMGLEYPESGKHIKIADHALVFMIKGIKAKFKQPLCFTFCQGATKKEILKTLITDVIKKIHSCGLKVVATICDQGGPNMSAINSLYIETKEKYMRQNKEYQSLAFEVDDIKVFPIFDSPHLIKGIRNNFLEKNVRFIQGGKVKIAKWEHLKMLLDVDVGEDDIRMLNKLTEHHVIKEKIPKMKVKNAAQVFSQRVSATLRFLAKHNILPKECEDTAEFLFIFDKLFDAFYGHSYQESSKLYKSCLKVNSIHHKLWDDCLPILRSMQFETMGRGDGTKITKFVQVPSIKNWIKNILVFKEMINYTKNKYNVTSLLTRNFNQDPLENFFSSIRSNGVRNVSPTCWQFVCAFKTLLVNNFNSVHAVGANCEKHSNKALQCLKHLLRKGNKVVGSQTTVKENHCIDPLLEILSKDDNKNDTFLNEESKRYVGGFIVKKCKKLLKKLKYIFFTAQC</sequence>
<dbReference type="STRING" id="76193.A0A0N1IC55"/>
<dbReference type="Pfam" id="PF21789">
    <property type="entry name" value="TNP-like_RNaseH_C"/>
    <property type="match status" value="1"/>
</dbReference>
<evidence type="ECO:0000313" key="5">
    <source>
        <dbReference type="EMBL" id="KPJ09927.1"/>
    </source>
</evidence>